<feature type="region of interest" description="Disordered" evidence="1">
    <location>
        <begin position="58"/>
        <end position="84"/>
    </location>
</feature>
<feature type="domain" description="GYF" evidence="2">
    <location>
        <begin position="560"/>
        <end position="614"/>
    </location>
</feature>
<evidence type="ECO:0000256" key="1">
    <source>
        <dbReference type="SAM" id="MobiDB-lite"/>
    </source>
</evidence>
<dbReference type="InterPro" id="IPR003169">
    <property type="entry name" value="GYF"/>
</dbReference>
<reference evidence="3" key="1">
    <citation type="submission" date="2020-07" db="EMBL/GenBank/DDBJ databases">
        <title>Genome sequence and genetic diversity analysis of an under-domesticated orphan crop, white fonio (Digitaria exilis).</title>
        <authorList>
            <person name="Bennetzen J.L."/>
            <person name="Chen S."/>
            <person name="Ma X."/>
            <person name="Wang X."/>
            <person name="Yssel A.E.J."/>
            <person name="Chaluvadi S.R."/>
            <person name="Johnson M."/>
            <person name="Gangashetty P."/>
            <person name="Hamidou F."/>
            <person name="Sanogo M.D."/>
            <person name="Zwaenepoel A."/>
            <person name="Wallace J."/>
            <person name="Van De Peer Y."/>
            <person name="Van Deynze A."/>
        </authorList>
    </citation>
    <scope>NUCLEOTIDE SEQUENCE</scope>
    <source>
        <tissue evidence="3">Leaves</tissue>
    </source>
</reference>
<name>A0A835BJI6_9POAL</name>
<protein>
    <recommendedName>
        <fullName evidence="2">GYF domain-containing protein</fullName>
    </recommendedName>
</protein>
<evidence type="ECO:0000313" key="4">
    <source>
        <dbReference type="Proteomes" id="UP000636709"/>
    </source>
</evidence>
<dbReference type="EMBL" id="JACEFO010001827">
    <property type="protein sequence ID" value="KAF8700371.1"/>
    <property type="molecule type" value="Genomic_DNA"/>
</dbReference>
<dbReference type="PANTHER" id="PTHR32133">
    <property type="entry name" value="OS07G0120400 PROTEIN"/>
    <property type="match status" value="1"/>
</dbReference>
<dbReference type="PROSITE" id="PS50829">
    <property type="entry name" value="GYF"/>
    <property type="match status" value="1"/>
</dbReference>
<dbReference type="InterPro" id="IPR036047">
    <property type="entry name" value="F-box-like_dom_sf"/>
</dbReference>
<feature type="compositionally biased region" description="Pro residues" evidence="1">
    <location>
        <begin position="61"/>
        <end position="72"/>
    </location>
</feature>
<dbReference type="Pfam" id="PF02213">
    <property type="entry name" value="GYF"/>
    <property type="match status" value="1"/>
</dbReference>
<comment type="caution">
    <text evidence="3">The sequence shown here is derived from an EMBL/GenBank/DDBJ whole genome shotgun (WGS) entry which is preliminary data.</text>
</comment>
<dbReference type="SUPFAM" id="SSF55277">
    <property type="entry name" value="GYF domain"/>
    <property type="match status" value="1"/>
</dbReference>
<evidence type="ECO:0000259" key="2">
    <source>
        <dbReference type="PROSITE" id="PS50829"/>
    </source>
</evidence>
<dbReference type="OrthoDB" id="6415790at2759"/>
<feature type="region of interest" description="Disordered" evidence="1">
    <location>
        <begin position="218"/>
        <end position="251"/>
    </location>
</feature>
<dbReference type="Pfam" id="PF00646">
    <property type="entry name" value="F-box"/>
    <property type="match status" value="1"/>
</dbReference>
<accession>A0A835BJI6</accession>
<dbReference type="PANTHER" id="PTHR32133:SF134">
    <property type="entry name" value="OS05G0320100 PROTEIN"/>
    <property type="match status" value="1"/>
</dbReference>
<dbReference type="InterPro" id="IPR001810">
    <property type="entry name" value="F-box_dom"/>
</dbReference>
<dbReference type="Proteomes" id="UP000636709">
    <property type="component" value="Unassembled WGS sequence"/>
</dbReference>
<evidence type="ECO:0000313" key="3">
    <source>
        <dbReference type="EMBL" id="KAF8700371.1"/>
    </source>
</evidence>
<proteinExistence type="predicted"/>
<dbReference type="SMART" id="SM00444">
    <property type="entry name" value="GYF"/>
    <property type="match status" value="1"/>
</dbReference>
<sequence length="689" mass="76633">MPPIFSSLHVSRASSGERAQALGAIGRTLLPRAPLHTPRSAATEADCWVPRCAAVLRKTPPTTPPRLTPPSPHEGTNPNSLTAPLLSPAALSPCSCRHRRLPTPSPSPSASVPPLHRCLLPLDPGRRGVRLGDGRRIPVGHDAARAFPSHRHSLLVHSRLRLKGFWIGRASSAAAMVRGSLGMLASRALSVAGRWQHQQLRHLKIHEYQVPLAPKIQQPPKMSEREPEYGPEVPEPEPIPRCRPRPSSSSVLDSDDLLPVILRRLPPGPSSLPHASLVCRRWRGFLTSPHFLREFRAFHRAAPVLGLFHNNTNLGGPDHRFVAAVDPPDRVPASLFRMPCGQDHRNWRFLDCRHGRALLLGPMAPRREVLVWDPMTGRSAACPCLRMLGTFATGRCSAPVAMWMTAVVVWWSTHPRRAVAAVYSSESSAWSHIITVQAPKLGTLAGNGVYWLIPGSGILEFDAAKELGLAVVTEVSIKLWKRNIADACGWSMYRSVQLDGCLPPRKGLQKQPSLLGFHEESNAIFVWIEAGVFMIHLESMQPRLLCQDALMPMRRLLDSQIIWHYEDPRGDLRGPFSMAMLHGWYDNGFFVEDFRVWRTDETKEQSVLLTDAMKSTTWTPFVPRVRLLFARRVILKTHTGVRAIRHLGSPPEEWVDLTGASRKCCGLQPAGSADPEHSRFFIRAKLYSS</sequence>
<dbReference type="InterPro" id="IPR035445">
    <property type="entry name" value="GYF-like_dom_sf"/>
</dbReference>
<gene>
    <name evidence="3" type="ORF">HU200_034306</name>
</gene>
<dbReference type="CDD" id="cd00072">
    <property type="entry name" value="GYF"/>
    <property type="match status" value="1"/>
</dbReference>
<dbReference type="AlphaFoldDB" id="A0A835BJI6"/>
<dbReference type="Gene3D" id="3.30.1490.40">
    <property type="match status" value="1"/>
</dbReference>
<organism evidence="3 4">
    <name type="scientific">Digitaria exilis</name>
    <dbReference type="NCBI Taxonomy" id="1010633"/>
    <lineage>
        <taxon>Eukaryota</taxon>
        <taxon>Viridiplantae</taxon>
        <taxon>Streptophyta</taxon>
        <taxon>Embryophyta</taxon>
        <taxon>Tracheophyta</taxon>
        <taxon>Spermatophyta</taxon>
        <taxon>Magnoliopsida</taxon>
        <taxon>Liliopsida</taxon>
        <taxon>Poales</taxon>
        <taxon>Poaceae</taxon>
        <taxon>PACMAD clade</taxon>
        <taxon>Panicoideae</taxon>
        <taxon>Panicodae</taxon>
        <taxon>Paniceae</taxon>
        <taxon>Anthephorinae</taxon>
        <taxon>Digitaria</taxon>
    </lineage>
</organism>
<keyword evidence="4" id="KW-1185">Reference proteome</keyword>
<dbReference type="SUPFAM" id="SSF81383">
    <property type="entry name" value="F-box domain"/>
    <property type="match status" value="1"/>
</dbReference>